<dbReference type="InterPro" id="IPR000260">
    <property type="entry name" value="NADH4_N"/>
</dbReference>
<keyword evidence="8 17" id="KW-0812">Transmembrane</keyword>
<evidence type="ECO:0000256" key="12">
    <source>
        <dbReference type="ARBA" id="ARBA00023027"/>
    </source>
</evidence>
<keyword evidence="10 17" id="KW-0249">Electron transport</keyword>
<feature type="transmembrane region" description="Helical" evidence="17">
    <location>
        <begin position="177"/>
        <end position="199"/>
    </location>
</feature>
<dbReference type="GO" id="GO:0042773">
    <property type="term" value="P:ATP synthesis coupled electron transport"/>
    <property type="evidence" value="ECO:0007669"/>
    <property type="project" value="InterPro"/>
</dbReference>
<keyword evidence="13 17" id="KW-0830">Ubiquinone</keyword>
<evidence type="ECO:0000256" key="1">
    <source>
        <dbReference type="ARBA" id="ARBA00003257"/>
    </source>
</evidence>
<protein>
    <recommendedName>
        <fullName evidence="5 17">NADH-ubiquinone oxidoreductase chain 4</fullName>
        <ecNumber evidence="4 17">7.1.1.2</ecNumber>
    </recommendedName>
</protein>
<reference evidence="20" key="1">
    <citation type="submission" date="2018-03" db="EMBL/GenBank/DDBJ databases">
        <title>Mitochondrial genome analysis reveals intraspecific variation within Australian hard tick species.</title>
        <authorList>
            <person name="Burnard D."/>
            <person name="Shao R."/>
            <person name="Polkinghorne A."/>
        </authorList>
    </citation>
    <scope>NUCLEOTIDE SEQUENCE</scope>
    <source>
        <strain evidence="20">B9b2</strain>
    </source>
</reference>
<dbReference type="PANTHER" id="PTHR43507:SF20">
    <property type="entry name" value="NADH-UBIQUINONE OXIDOREDUCTASE CHAIN 4"/>
    <property type="match status" value="1"/>
</dbReference>
<feature type="transmembrane region" description="Helical" evidence="17">
    <location>
        <begin position="296"/>
        <end position="317"/>
    </location>
</feature>
<keyword evidence="6 17" id="KW-0813">Transport</keyword>
<keyword evidence="12 17" id="KW-0520">NAD</keyword>
<dbReference type="GO" id="GO:0048039">
    <property type="term" value="F:ubiquinone binding"/>
    <property type="evidence" value="ECO:0007669"/>
    <property type="project" value="TreeGrafter"/>
</dbReference>
<evidence type="ECO:0000256" key="11">
    <source>
        <dbReference type="ARBA" id="ARBA00022989"/>
    </source>
</evidence>
<keyword evidence="7 17" id="KW-0679">Respiratory chain</keyword>
<feature type="transmembrane region" description="Helical" evidence="17">
    <location>
        <begin position="55"/>
        <end position="74"/>
    </location>
</feature>
<feature type="domain" description="NADH:ubiquinone oxidoreductase chain 4 N-terminal" evidence="19">
    <location>
        <begin position="1"/>
        <end position="100"/>
    </location>
</feature>
<evidence type="ECO:0000256" key="7">
    <source>
        <dbReference type="ARBA" id="ARBA00022660"/>
    </source>
</evidence>
<dbReference type="GO" id="GO:0015990">
    <property type="term" value="P:electron transport coupled proton transport"/>
    <property type="evidence" value="ECO:0007669"/>
    <property type="project" value="TreeGrafter"/>
</dbReference>
<dbReference type="InterPro" id="IPR001750">
    <property type="entry name" value="ND/Mrp_TM"/>
</dbReference>
<dbReference type="Pfam" id="PF00361">
    <property type="entry name" value="Proton_antipo_M"/>
    <property type="match status" value="1"/>
</dbReference>
<keyword evidence="15 17" id="KW-0472">Membrane</keyword>
<organism evidence="20">
    <name type="scientific">Ixodes holocyclus</name>
    <name type="common">Australian paralysis tick</name>
    <dbReference type="NCBI Taxonomy" id="65647"/>
    <lineage>
        <taxon>Eukaryota</taxon>
        <taxon>Metazoa</taxon>
        <taxon>Ecdysozoa</taxon>
        <taxon>Arthropoda</taxon>
        <taxon>Chelicerata</taxon>
        <taxon>Arachnida</taxon>
        <taxon>Acari</taxon>
        <taxon>Parasitiformes</taxon>
        <taxon>Ixodida</taxon>
        <taxon>Ixodoidea</taxon>
        <taxon>Ixodidae</taxon>
        <taxon>Ixodinae</taxon>
        <taxon>Ixodes</taxon>
    </lineage>
</organism>
<dbReference type="AlphaFoldDB" id="A0A3R5YW31"/>
<keyword evidence="9" id="KW-1278">Translocase</keyword>
<evidence type="ECO:0000256" key="4">
    <source>
        <dbReference type="ARBA" id="ARBA00012944"/>
    </source>
</evidence>
<dbReference type="PANTHER" id="PTHR43507">
    <property type="entry name" value="NADH-UBIQUINONE OXIDOREDUCTASE CHAIN 4"/>
    <property type="match status" value="1"/>
</dbReference>
<accession>A0A3R5YW31</accession>
<dbReference type="GO" id="GO:0003954">
    <property type="term" value="F:NADH dehydrogenase activity"/>
    <property type="evidence" value="ECO:0007669"/>
    <property type="project" value="TreeGrafter"/>
</dbReference>
<evidence type="ECO:0000256" key="10">
    <source>
        <dbReference type="ARBA" id="ARBA00022982"/>
    </source>
</evidence>
<evidence type="ECO:0000256" key="17">
    <source>
        <dbReference type="RuleBase" id="RU003297"/>
    </source>
</evidence>
<evidence type="ECO:0000256" key="14">
    <source>
        <dbReference type="ARBA" id="ARBA00023128"/>
    </source>
</evidence>
<sequence length="440" mass="51342">MLKILMMLLMMICLVMKLTGLDMMVFIMMIFFFFFFSSFMKGWVFYDSLMLGGDLMSMGLMMLTIWVIYLMMMSSVFDELWNNKMFMMYVSLMLFFLFMCFFSMNLLSFYFFFESVLFPIIMIIFNWGNQPERLQAGMYMLLYTLFGSYPLLIIMMINGGFSLHYFYMSIMEYSIGYVFYLMILGFLVKVPMFMLHLWLPKAHVEAPISGSMILAAVLLKLGIYGLYRFSMMYMEELMKMGGLIVVLSVVGGMLIGIMCLFQVDIKALIAYSSVCHMGVVLGGSMSMSFWGSYGSLLLMIGHGLCSSGLFCLANFMYERFFTRSVMLLKGIGKIFPNLSLWWFLMSVANMLAPLSMNLFGEIFLMGSLMKYSFWLMLPLGVISFVSAGYSLYMYSYTQHGEGWMIFSIKMIEMREYMVMMFHFFPMIVWILKMECFLTWI</sequence>
<comment type="subcellular location">
    <subcellularLocation>
        <location evidence="2 17">Mitochondrion membrane</location>
        <topology evidence="2 17">Multi-pass membrane protein</topology>
    </subcellularLocation>
</comment>
<evidence type="ECO:0000256" key="15">
    <source>
        <dbReference type="ARBA" id="ARBA00023136"/>
    </source>
</evidence>
<comment type="function">
    <text evidence="17">Core subunit of the mitochondrial membrane respiratory chain NADH dehydrogenase (Complex I) which catalyzes electron transfer from NADH through the respiratory chain, using ubiquinone as an electron acceptor. Essential for the catalytic activity and assembly of complex I.</text>
</comment>
<evidence type="ECO:0000313" key="20">
    <source>
        <dbReference type="EMBL" id="QAB05932.1"/>
    </source>
</evidence>
<gene>
    <name evidence="20" type="primary">ND4</name>
</gene>
<feature type="transmembrane region" description="Helical" evidence="17">
    <location>
        <begin position="338"/>
        <end position="359"/>
    </location>
</feature>
<feature type="transmembrane region" description="Helical" evidence="17">
    <location>
        <begin position="241"/>
        <end position="261"/>
    </location>
</feature>
<evidence type="ECO:0000256" key="9">
    <source>
        <dbReference type="ARBA" id="ARBA00022967"/>
    </source>
</evidence>
<evidence type="ECO:0000256" key="8">
    <source>
        <dbReference type="ARBA" id="ARBA00022692"/>
    </source>
</evidence>
<comment type="similarity">
    <text evidence="3 17">Belongs to the complex I subunit 4 family.</text>
</comment>
<geneLocation type="mitochondrion" evidence="20"/>
<dbReference type="GO" id="GO:0031966">
    <property type="term" value="C:mitochondrial membrane"/>
    <property type="evidence" value="ECO:0007669"/>
    <property type="project" value="UniProtKB-SubCell"/>
</dbReference>
<dbReference type="Pfam" id="PF01059">
    <property type="entry name" value="Oxidored_q5_N"/>
    <property type="match status" value="1"/>
</dbReference>
<evidence type="ECO:0000259" key="19">
    <source>
        <dbReference type="Pfam" id="PF01059"/>
    </source>
</evidence>
<evidence type="ECO:0000256" key="3">
    <source>
        <dbReference type="ARBA" id="ARBA00009025"/>
    </source>
</evidence>
<keyword evidence="11 17" id="KW-1133">Transmembrane helix</keyword>
<proteinExistence type="inferred from homology"/>
<feature type="transmembrane region" description="Helical" evidence="17">
    <location>
        <begin position="140"/>
        <end position="157"/>
    </location>
</feature>
<evidence type="ECO:0000256" key="13">
    <source>
        <dbReference type="ARBA" id="ARBA00023075"/>
    </source>
</evidence>
<feature type="transmembrane region" description="Helical" evidence="17">
    <location>
        <begin position="371"/>
        <end position="395"/>
    </location>
</feature>
<feature type="domain" description="NADH:quinone oxidoreductase/Mrp antiporter transmembrane" evidence="18">
    <location>
        <begin position="103"/>
        <end position="383"/>
    </location>
</feature>
<keyword evidence="14 17" id="KW-0496">Mitochondrion</keyword>
<evidence type="ECO:0000256" key="5">
    <source>
        <dbReference type="ARBA" id="ARBA00021006"/>
    </source>
</evidence>
<name>A0A3R5YW31_IXOHO</name>
<feature type="transmembrane region" description="Helical" evidence="17">
    <location>
        <begin position="211"/>
        <end position="229"/>
    </location>
</feature>
<feature type="transmembrane region" description="Helical" evidence="17">
    <location>
        <begin position="86"/>
        <end position="104"/>
    </location>
</feature>
<feature type="transmembrane region" description="Helical" evidence="17">
    <location>
        <begin position="416"/>
        <end position="439"/>
    </location>
</feature>
<feature type="transmembrane region" description="Helical" evidence="17">
    <location>
        <begin position="7"/>
        <end position="35"/>
    </location>
</feature>
<evidence type="ECO:0000256" key="16">
    <source>
        <dbReference type="ARBA" id="ARBA00049551"/>
    </source>
</evidence>
<comment type="function">
    <text evidence="1">Core subunit of the mitochondrial membrane respiratory chain NADH dehydrogenase (Complex I) that is believed to belong to the minimal assembly required for catalysis. Complex I functions in the transfer of electrons from NADH to the respiratory chain. The immediate electron acceptor for the enzyme is believed to be ubiquinone.</text>
</comment>
<evidence type="ECO:0000256" key="6">
    <source>
        <dbReference type="ARBA" id="ARBA00022448"/>
    </source>
</evidence>
<evidence type="ECO:0000256" key="2">
    <source>
        <dbReference type="ARBA" id="ARBA00004225"/>
    </source>
</evidence>
<dbReference type="PRINTS" id="PR01437">
    <property type="entry name" value="NUOXDRDTASE4"/>
</dbReference>
<dbReference type="EC" id="7.1.1.2" evidence="4 17"/>
<dbReference type="EMBL" id="MH043267">
    <property type="protein sequence ID" value="QAB05932.1"/>
    <property type="molecule type" value="Genomic_DNA"/>
</dbReference>
<dbReference type="InterPro" id="IPR003918">
    <property type="entry name" value="NADH_UbQ_OxRdtase"/>
</dbReference>
<evidence type="ECO:0000259" key="18">
    <source>
        <dbReference type="Pfam" id="PF00361"/>
    </source>
</evidence>
<dbReference type="GO" id="GO:0008137">
    <property type="term" value="F:NADH dehydrogenase (ubiquinone) activity"/>
    <property type="evidence" value="ECO:0007669"/>
    <property type="project" value="UniProtKB-UniRule"/>
</dbReference>
<comment type="catalytic activity">
    <reaction evidence="16 17">
        <text>a ubiquinone + NADH + 5 H(+)(in) = a ubiquinol + NAD(+) + 4 H(+)(out)</text>
        <dbReference type="Rhea" id="RHEA:29091"/>
        <dbReference type="Rhea" id="RHEA-COMP:9565"/>
        <dbReference type="Rhea" id="RHEA-COMP:9566"/>
        <dbReference type="ChEBI" id="CHEBI:15378"/>
        <dbReference type="ChEBI" id="CHEBI:16389"/>
        <dbReference type="ChEBI" id="CHEBI:17976"/>
        <dbReference type="ChEBI" id="CHEBI:57540"/>
        <dbReference type="ChEBI" id="CHEBI:57945"/>
        <dbReference type="EC" id="7.1.1.2"/>
    </reaction>
</comment>